<comment type="caution">
    <text evidence="1">The sequence shown here is derived from an EMBL/GenBank/DDBJ whole genome shotgun (WGS) entry which is preliminary data.</text>
</comment>
<gene>
    <name evidence="2" type="ORF">EWV77_11075</name>
    <name evidence="1" type="ORF">EWV77_17120</name>
</gene>
<dbReference type="EMBL" id="SFAZ01000247">
    <property type="protein sequence ID" value="TRU70277.1"/>
    <property type="molecule type" value="Genomic_DNA"/>
</dbReference>
<reference evidence="1 3" key="1">
    <citation type="submission" date="2019-01" db="EMBL/GenBank/DDBJ databases">
        <title>Coherence of Microcystis species and biogeography revealed through population genomics.</title>
        <authorList>
            <person name="Perez-Carrascal O.M."/>
            <person name="Terrat Y."/>
            <person name="Giani A."/>
            <person name="Fortin N."/>
            <person name="Tromas N."/>
            <person name="Shapiro B.J."/>
        </authorList>
    </citation>
    <scope>NUCLEOTIDE SEQUENCE [LARGE SCALE GENOMIC DNA]</scope>
    <source>
        <strain evidence="1">Mv_BB_P_19951000_S68D</strain>
    </source>
</reference>
<evidence type="ECO:0000313" key="1">
    <source>
        <dbReference type="EMBL" id="TRU70277.1"/>
    </source>
</evidence>
<dbReference type="EMBL" id="SFAZ01000165">
    <property type="protein sequence ID" value="TRU73826.1"/>
    <property type="molecule type" value="Genomic_DNA"/>
</dbReference>
<name>A0A552HGC8_MICVR</name>
<organism evidence="1 3">
    <name type="scientific">Microcystis viridis Mv_BB_P_19951000_S68D</name>
    <dbReference type="NCBI Taxonomy" id="2486270"/>
    <lineage>
        <taxon>Bacteria</taxon>
        <taxon>Bacillati</taxon>
        <taxon>Cyanobacteriota</taxon>
        <taxon>Cyanophyceae</taxon>
        <taxon>Oscillatoriophycideae</taxon>
        <taxon>Chroococcales</taxon>
        <taxon>Microcystaceae</taxon>
        <taxon>Microcystis</taxon>
    </lineage>
</organism>
<accession>A0A552HGC8</accession>
<feature type="non-terminal residue" evidence="1">
    <location>
        <position position="1"/>
    </location>
</feature>
<sequence>LCYSKSREMLGYSIRLLIHYLKFQEVPIPY</sequence>
<protein>
    <submittedName>
        <fullName evidence="1">IS1 family transposase</fullName>
    </submittedName>
</protein>
<evidence type="ECO:0000313" key="2">
    <source>
        <dbReference type="EMBL" id="TRU73826.1"/>
    </source>
</evidence>
<evidence type="ECO:0000313" key="3">
    <source>
        <dbReference type="Proteomes" id="UP000320674"/>
    </source>
</evidence>
<proteinExistence type="predicted"/>
<dbReference type="AlphaFoldDB" id="A0A552HGC8"/>
<dbReference type="Proteomes" id="UP000320674">
    <property type="component" value="Unassembled WGS sequence"/>
</dbReference>